<comment type="caution">
    <text evidence="9">The sequence shown here is derived from an EMBL/GenBank/DDBJ whole genome shotgun (WGS) entry which is preliminary data.</text>
</comment>
<gene>
    <name evidence="9" type="ORF">ENJ10_08965</name>
</gene>
<dbReference type="AlphaFoldDB" id="A0A7V1LNK9"/>
<reference evidence="9" key="1">
    <citation type="journal article" date="2020" name="mSystems">
        <title>Genome- and Community-Level Interaction Insights into Carbon Utilization and Element Cycling Functions of Hydrothermarchaeota in Hydrothermal Sediment.</title>
        <authorList>
            <person name="Zhou Z."/>
            <person name="Liu Y."/>
            <person name="Xu W."/>
            <person name="Pan J."/>
            <person name="Luo Z.H."/>
            <person name="Li M."/>
        </authorList>
    </citation>
    <scope>NUCLEOTIDE SEQUENCE [LARGE SCALE GENOMIC DNA]</scope>
    <source>
        <strain evidence="9">HyVt-456</strain>
    </source>
</reference>
<dbReference type="InterPro" id="IPR001775">
    <property type="entry name" value="GspD/PilQ"/>
</dbReference>
<dbReference type="Proteomes" id="UP000886005">
    <property type="component" value="Unassembled WGS sequence"/>
</dbReference>
<keyword evidence="2" id="KW-0813">Transport</keyword>
<dbReference type="InterPro" id="IPR004846">
    <property type="entry name" value="T2SS/T3SS_dom"/>
</dbReference>
<proteinExistence type="inferred from homology"/>
<sequence>MKLKIVITILLSVSLLQAGDLETKLQQKVSPRFNGASITEVLKLFARQHSLNLVVSGDVKGRVSVQLFDVTLADALNTILKSMGYHYVVENDVLLVKPFNKEINGERVTRVYALNYINGFHLMATLQPLLSSKGKMTPLLAEAVKNETEQRSNILIVSDLWENIRDIDAVIREIDVPQKQILIEVRLIESLIGSEEQYGLNLPKRIGVSLDGAEVTAPITKSTSGSGSKRLLAGWYELPKGPDGLTLGVLNVDQLSVALDMLAKDNGSKLISNPRVTTLNNRKASIKIGTTVPIQEVNRGIGGDIISYREKEVTINMDVIPVINADNRITLDVHPVMEEIIGYIGPADAPQPITSKREVKTVVTVNTGQTVVLAGLVKESRSKTTEKIWLLGDIPILGYLFQNTITKVEKSDLIIFITTRIVDYQSPKKTGKNGR</sequence>
<evidence type="ECO:0000256" key="7">
    <source>
        <dbReference type="SAM" id="SignalP"/>
    </source>
</evidence>
<dbReference type="PANTHER" id="PTHR30332">
    <property type="entry name" value="PROBABLE GENERAL SECRETION PATHWAY PROTEIN D"/>
    <property type="match status" value="1"/>
</dbReference>
<accession>A0A7V1LNK9</accession>
<dbReference type="PANTHER" id="PTHR30332:SF24">
    <property type="entry name" value="SECRETIN GSPD-RELATED"/>
    <property type="match status" value="1"/>
</dbReference>
<keyword evidence="5" id="KW-0998">Cell outer membrane</keyword>
<evidence type="ECO:0000256" key="1">
    <source>
        <dbReference type="ARBA" id="ARBA00004370"/>
    </source>
</evidence>
<keyword evidence="3 7" id="KW-0732">Signal</keyword>
<organism evidence="9">
    <name type="scientific">Caldithrix abyssi</name>
    <dbReference type="NCBI Taxonomy" id="187145"/>
    <lineage>
        <taxon>Bacteria</taxon>
        <taxon>Pseudomonadati</taxon>
        <taxon>Calditrichota</taxon>
        <taxon>Calditrichia</taxon>
        <taxon>Calditrichales</taxon>
        <taxon>Calditrichaceae</taxon>
        <taxon>Caldithrix</taxon>
    </lineage>
</organism>
<dbReference type="Gene3D" id="3.30.1370.130">
    <property type="match status" value="1"/>
</dbReference>
<dbReference type="GO" id="GO:0015627">
    <property type="term" value="C:type II protein secretion system complex"/>
    <property type="evidence" value="ECO:0007669"/>
    <property type="project" value="TreeGrafter"/>
</dbReference>
<dbReference type="EMBL" id="DRLD01000249">
    <property type="protein sequence ID" value="HED10807.1"/>
    <property type="molecule type" value="Genomic_DNA"/>
</dbReference>
<evidence type="ECO:0000259" key="8">
    <source>
        <dbReference type="SMART" id="SM00965"/>
    </source>
</evidence>
<evidence type="ECO:0000256" key="3">
    <source>
        <dbReference type="ARBA" id="ARBA00022729"/>
    </source>
</evidence>
<dbReference type="PRINTS" id="PR00811">
    <property type="entry name" value="BCTERIALGSPD"/>
</dbReference>
<evidence type="ECO:0000256" key="2">
    <source>
        <dbReference type="ARBA" id="ARBA00022448"/>
    </source>
</evidence>
<dbReference type="InterPro" id="IPR011662">
    <property type="entry name" value="Secretin/TonB_short_N"/>
</dbReference>
<dbReference type="InterPro" id="IPR038591">
    <property type="entry name" value="NolW-like_sf"/>
</dbReference>
<dbReference type="SMART" id="SM00965">
    <property type="entry name" value="STN"/>
    <property type="match status" value="1"/>
</dbReference>
<keyword evidence="4" id="KW-0472">Membrane</keyword>
<dbReference type="PRINTS" id="PR01032">
    <property type="entry name" value="PHAGEIV"/>
</dbReference>
<feature type="signal peptide" evidence="7">
    <location>
        <begin position="1"/>
        <end position="18"/>
    </location>
</feature>
<comment type="subcellular location">
    <subcellularLocation>
        <location evidence="1">Membrane</location>
    </subcellularLocation>
</comment>
<evidence type="ECO:0000256" key="4">
    <source>
        <dbReference type="ARBA" id="ARBA00023136"/>
    </source>
</evidence>
<feature type="chain" id="PRO_5030981349" description="Secretin/TonB short N-terminal domain-containing protein" evidence="7">
    <location>
        <begin position="19"/>
        <end position="435"/>
    </location>
</feature>
<dbReference type="Pfam" id="PF07660">
    <property type="entry name" value="STN"/>
    <property type="match status" value="1"/>
</dbReference>
<dbReference type="InterPro" id="IPR050810">
    <property type="entry name" value="Bact_Secretion_Sys_Channel"/>
</dbReference>
<dbReference type="Pfam" id="PF00263">
    <property type="entry name" value="Secretin"/>
    <property type="match status" value="1"/>
</dbReference>
<evidence type="ECO:0000256" key="5">
    <source>
        <dbReference type="ARBA" id="ARBA00023237"/>
    </source>
</evidence>
<protein>
    <recommendedName>
        <fullName evidence="8">Secretin/TonB short N-terminal domain-containing protein</fullName>
    </recommendedName>
</protein>
<dbReference type="GO" id="GO:0019867">
    <property type="term" value="C:outer membrane"/>
    <property type="evidence" value="ECO:0007669"/>
    <property type="project" value="InterPro"/>
</dbReference>
<evidence type="ECO:0000313" key="9">
    <source>
        <dbReference type="EMBL" id="HED10807.1"/>
    </source>
</evidence>
<dbReference type="GO" id="GO:0009306">
    <property type="term" value="P:protein secretion"/>
    <property type="evidence" value="ECO:0007669"/>
    <property type="project" value="InterPro"/>
</dbReference>
<comment type="similarity">
    <text evidence="6">Belongs to the bacterial secretin family.</text>
</comment>
<feature type="domain" description="Secretin/TonB short N-terminal" evidence="8">
    <location>
        <begin position="51"/>
        <end position="98"/>
    </location>
</feature>
<evidence type="ECO:0000256" key="6">
    <source>
        <dbReference type="RuleBase" id="RU004003"/>
    </source>
</evidence>
<dbReference type="Gene3D" id="3.30.1370.120">
    <property type="match status" value="1"/>
</dbReference>
<name>A0A7V1LNK9_CALAY</name>